<evidence type="ECO:0000313" key="1">
    <source>
        <dbReference type="EMBL" id="CEH18131.1"/>
    </source>
</evidence>
<organism evidence="1 2">
    <name type="scientific">Ceraceosorus bombacis</name>
    <dbReference type="NCBI Taxonomy" id="401625"/>
    <lineage>
        <taxon>Eukaryota</taxon>
        <taxon>Fungi</taxon>
        <taxon>Dikarya</taxon>
        <taxon>Basidiomycota</taxon>
        <taxon>Ustilaginomycotina</taxon>
        <taxon>Exobasidiomycetes</taxon>
        <taxon>Ceraceosorales</taxon>
        <taxon>Ceraceosoraceae</taxon>
        <taxon>Ceraceosorus</taxon>
    </lineage>
</organism>
<dbReference type="Proteomes" id="UP000054845">
    <property type="component" value="Unassembled WGS sequence"/>
</dbReference>
<reference evidence="1 2" key="1">
    <citation type="submission" date="2014-09" db="EMBL/GenBank/DDBJ databases">
        <authorList>
            <person name="Magalhaes I.L.F."/>
            <person name="Oliveira U."/>
            <person name="Santos F.R."/>
            <person name="Vidigal T.H.D.A."/>
            <person name="Brescovit A.D."/>
            <person name="Santos A.J."/>
        </authorList>
    </citation>
    <scope>NUCLEOTIDE SEQUENCE [LARGE SCALE GENOMIC DNA]</scope>
</reference>
<protein>
    <submittedName>
        <fullName evidence="1">Uncharacterized protein</fullName>
    </submittedName>
</protein>
<sequence length="72" mass="7891">MLRQAVLCEHVFILPPKPSIEHRASLKGQSRARILSLRAVLLMCMCCNESSFSLALRLKPILSGLKGLASDA</sequence>
<dbReference type="AlphaFoldDB" id="A0A0P1BNV9"/>
<keyword evidence="2" id="KW-1185">Reference proteome</keyword>
<name>A0A0P1BNV9_9BASI</name>
<dbReference type="EMBL" id="CCYA01000270">
    <property type="protein sequence ID" value="CEH18131.1"/>
    <property type="molecule type" value="Genomic_DNA"/>
</dbReference>
<evidence type="ECO:0000313" key="2">
    <source>
        <dbReference type="Proteomes" id="UP000054845"/>
    </source>
</evidence>
<proteinExistence type="predicted"/>
<accession>A0A0P1BNV9</accession>